<evidence type="ECO:0000313" key="2">
    <source>
        <dbReference type="EMBL" id="VEU56832.1"/>
    </source>
</evidence>
<keyword evidence="1" id="KW-0732">Signal</keyword>
<accession>A0AB38W5T3</accession>
<dbReference type="AlphaFoldDB" id="A0AB38W5T3"/>
<feature type="chain" id="PRO_5044202875" evidence="1">
    <location>
        <begin position="23"/>
        <end position="659"/>
    </location>
</feature>
<sequence length="659" mass="77385">MRSYHYLPLLGFVAFPTLLANASLDKNLVDSSLYISNSAHHNQGFTVGIKLKDSYFRKDFNFENPLIYKPNNKTTFGWNYSTLWTQLADGYYDRYNQLLRENNFNWYNNIYYIKDVNLGIESSYTSSLAWNKTFSYPGVRNSFKSDIHDLQYFHFHNDSKSGFGPSRINDPWYPQHDKYVTLSAGRTAEEAKNAGWSIPYNLETQRLFSPVWNRNKDFKWINVFFGFMNRSLSVKSPNINDIVQNAKWIKQGKNGNYFIIFNAYAITQNDGFFEDRPNNIFIATLWNNWWLESTPIYIYRVFWEVELIKTPRVFEQDNVQWNEPVLPKETWVFSIDNKQANAYWSSSNGFKDKVIKDRKIMEAFTRNRQVTQSILNMGKNVVVKPLTDDEEQSLFSNKWDIFKYTPIIPVNAQRFGVDFYVEQHNADLKPPISFSQLSRLWLSQLQFDPNSVVDTLSKTFNEKDLSQKDQLQIMFKKEFTQAIAQISKLNEEIDLATDKATALQKFDSLKSKDSNVNFASLQYLYDLLGMEPTNKEHLIFIRNLPEMLQTIFARAKLLAKVKIGDTLQEITLLKNNVNVFDIKTWEKYLTPQQHASNEYTINFLSLDFIVDGYESENLHFQVVDQLFGAVKNLPTINKIPEGYQYKFKYRSNFSNQQFK</sequence>
<dbReference type="EMBL" id="LR214945">
    <property type="protein sequence ID" value="VEU56832.1"/>
    <property type="molecule type" value="Genomic_DNA"/>
</dbReference>
<name>A0AB38W5T3_MYCPM</name>
<evidence type="ECO:0000313" key="3">
    <source>
        <dbReference type="Proteomes" id="UP000289557"/>
    </source>
</evidence>
<organism evidence="2 3">
    <name type="scientific">Mycoplasmoides pneumoniae</name>
    <name type="common">Mycoplasma pneumoniae</name>
    <dbReference type="NCBI Taxonomy" id="2104"/>
    <lineage>
        <taxon>Bacteria</taxon>
        <taxon>Bacillati</taxon>
        <taxon>Mycoplasmatota</taxon>
        <taxon>Mycoplasmoidales</taxon>
        <taxon>Mycoplasmoidaceae</taxon>
        <taxon>Mycoplasmoides</taxon>
    </lineage>
</organism>
<proteinExistence type="predicted"/>
<reference evidence="2 3" key="1">
    <citation type="submission" date="2019-01" db="EMBL/GenBank/DDBJ databases">
        <authorList>
            <consortium name="Pathogen Informatics"/>
        </authorList>
    </citation>
    <scope>NUCLEOTIDE SEQUENCE [LARGE SCALE GENOMIC DNA]</scope>
    <source>
        <strain evidence="2 3">NCTC10119</strain>
    </source>
</reference>
<gene>
    <name evidence="2" type="ORF">NCTC10119_00084</name>
</gene>
<feature type="signal peptide" evidence="1">
    <location>
        <begin position="1"/>
        <end position="22"/>
    </location>
</feature>
<dbReference type="Proteomes" id="UP000289557">
    <property type="component" value="Chromosome"/>
</dbReference>
<evidence type="ECO:0000256" key="1">
    <source>
        <dbReference type="SAM" id="SignalP"/>
    </source>
</evidence>
<protein>
    <submittedName>
        <fullName evidence="2">Uncharacterized protein</fullName>
    </submittedName>
</protein>